<evidence type="ECO:0000256" key="1">
    <source>
        <dbReference type="ARBA" id="ARBA00004141"/>
    </source>
</evidence>
<dbReference type="RefSeq" id="XP_033668194.1">
    <property type="nucleotide sequence ID" value="XM_033812718.1"/>
</dbReference>
<keyword evidence="4" id="KW-0812">Transmembrane</keyword>
<feature type="transmembrane region" description="Helical" evidence="4">
    <location>
        <begin position="325"/>
        <end position="344"/>
    </location>
</feature>
<dbReference type="GO" id="GO:0022857">
    <property type="term" value="F:transmembrane transporter activity"/>
    <property type="evidence" value="ECO:0007669"/>
    <property type="project" value="InterPro"/>
</dbReference>
<feature type="transmembrane region" description="Helical" evidence="4">
    <location>
        <begin position="180"/>
        <end position="207"/>
    </location>
</feature>
<evidence type="ECO:0000256" key="3">
    <source>
        <dbReference type="SAM" id="MobiDB-lite"/>
    </source>
</evidence>
<reference evidence="6" key="1">
    <citation type="journal article" date="2020" name="Stud. Mycol.">
        <title>101 Dothideomycetes genomes: a test case for predicting lifestyles and emergence of pathogens.</title>
        <authorList>
            <person name="Haridas S."/>
            <person name="Albert R."/>
            <person name="Binder M."/>
            <person name="Bloem J."/>
            <person name="Labutti K."/>
            <person name="Salamov A."/>
            <person name="Andreopoulos B."/>
            <person name="Baker S."/>
            <person name="Barry K."/>
            <person name="Bills G."/>
            <person name="Bluhm B."/>
            <person name="Cannon C."/>
            <person name="Castanera R."/>
            <person name="Culley D."/>
            <person name="Daum C."/>
            <person name="Ezra D."/>
            <person name="Gonzalez J."/>
            <person name="Henrissat B."/>
            <person name="Kuo A."/>
            <person name="Liang C."/>
            <person name="Lipzen A."/>
            <person name="Lutzoni F."/>
            <person name="Magnuson J."/>
            <person name="Mondo S."/>
            <person name="Nolan M."/>
            <person name="Ohm R."/>
            <person name="Pangilinan J."/>
            <person name="Park H.-J."/>
            <person name="Ramirez L."/>
            <person name="Alfaro M."/>
            <person name="Sun H."/>
            <person name="Tritt A."/>
            <person name="Yoshinaga Y."/>
            <person name="Zwiers L.-H."/>
            <person name="Turgeon B."/>
            <person name="Goodwin S."/>
            <person name="Spatafora J."/>
            <person name="Crous P."/>
            <person name="Grigoriev I."/>
        </authorList>
    </citation>
    <scope>NUCLEOTIDE SEQUENCE</scope>
    <source>
        <strain evidence="6">ATCC 36951</strain>
    </source>
</reference>
<name>A0A6A6CJH5_ZASCE</name>
<dbReference type="Gene3D" id="1.20.1250.20">
    <property type="entry name" value="MFS general substrate transporter like domains"/>
    <property type="match status" value="2"/>
</dbReference>
<feature type="transmembrane region" description="Helical" evidence="4">
    <location>
        <begin position="247"/>
        <end position="267"/>
    </location>
</feature>
<dbReference type="PROSITE" id="PS50850">
    <property type="entry name" value="MFS"/>
    <property type="match status" value="1"/>
</dbReference>
<dbReference type="AlphaFoldDB" id="A0A6A6CJH5"/>
<dbReference type="PANTHER" id="PTHR11360:SF234">
    <property type="entry name" value="MFS-TYPE TRANSPORTER DBAD-RELATED"/>
    <property type="match status" value="1"/>
</dbReference>
<dbReference type="InterPro" id="IPR050327">
    <property type="entry name" value="Proton-linked_MCT"/>
</dbReference>
<dbReference type="GeneID" id="54565990"/>
<sequence length="478" mass="51351">MSRSSGELEKDVGSEKVFEYGGEESLTQYQREVREAAEPTFVAQDDSPIDEDEHHKQDDSIGADLEQVASSKPSVNNIKSVPNGGLTAWLQVLMSFFLFMNTWGIVNTFGTYQTYYETGILASSSPSDISWIGSLQATLLLLVGSLTGPIYDAGYVRALVATGTFLCVFGQMMLSLSTTYYQVLLSQAVCIGLGTGTMFIPGVAVLSTYFSTRIATAVGIAAAGSSIGGIIYPIVFHNLQQSLGFPWATRIIGFIMLCTLLIANAVLRIRVLPAGRRKIFDLTAWKEIPYVFFVVGTFVGFLGLYTPFFYIQSYALAKHLTDENLAFYLLAILNAASTFGRVIPNLIADRIGPFNVIIPCTLLTGVLCLCLIPTTSIGPVIAIAALYGFFSGTFVSLPATIYVHITKDRGLIGTRMGMGFAVTSIGILVGTPIDGAILDASGGFTDVWVFGGVMTVVASGLIAVARVSKGGWGWRTFV</sequence>
<feature type="transmembrane region" description="Helical" evidence="4">
    <location>
        <begin position="417"/>
        <end position="435"/>
    </location>
</feature>
<comment type="similarity">
    <text evidence="2">Belongs to the major facilitator superfamily. Monocarboxylate porter (TC 2.A.1.13) family.</text>
</comment>
<keyword evidence="7" id="KW-1185">Reference proteome</keyword>
<feature type="transmembrane region" description="Helical" evidence="4">
    <location>
        <begin position="129"/>
        <end position="148"/>
    </location>
</feature>
<dbReference type="InterPro" id="IPR036259">
    <property type="entry name" value="MFS_trans_sf"/>
</dbReference>
<dbReference type="GO" id="GO:0016020">
    <property type="term" value="C:membrane"/>
    <property type="evidence" value="ECO:0007669"/>
    <property type="project" value="UniProtKB-SubCell"/>
</dbReference>
<accession>A0A6A6CJH5</accession>
<dbReference type="InterPro" id="IPR011701">
    <property type="entry name" value="MFS"/>
</dbReference>
<evidence type="ECO:0000256" key="4">
    <source>
        <dbReference type="SAM" id="Phobius"/>
    </source>
</evidence>
<keyword evidence="4" id="KW-0472">Membrane</keyword>
<feature type="region of interest" description="Disordered" evidence="3">
    <location>
        <begin position="1"/>
        <end position="59"/>
    </location>
</feature>
<proteinExistence type="inferred from homology"/>
<feature type="transmembrane region" description="Helical" evidence="4">
    <location>
        <begin position="155"/>
        <end position="174"/>
    </location>
</feature>
<feature type="transmembrane region" description="Helical" evidence="4">
    <location>
        <begin position="88"/>
        <end position="109"/>
    </location>
</feature>
<gene>
    <name evidence="6" type="ORF">M409DRAFT_54473</name>
</gene>
<feature type="transmembrane region" description="Helical" evidence="4">
    <location>
        <begin position="380"/>
        <end position="405"/>
    </location>
</feature>
<evidence type="ECO:0000313" key="7">
    <source>
        <dbReference type="Proteomes" id="UP000799537"/>
    </source>
</evidence>
<feature type="transmembrane region" description="Helical" evidence="4">
    <location>
        <begin position="214"/>
        <end position="235"/>
    </location>
</feature>
<protein>
    <recommendedName>
        <fullName evidence="5">Major facilitator superfamily (MFS) profile domain-containing protein</fullName>
    </recommendedName>
</protein>
<feature type="domain" description="Major facilitator superfamily (MFS) profile" evidence="5">
    <location>
        <begin position="88"/>
        <end position="469"/>
    </location>
</feature>
<feature type="transmembrane region" description="Helical" evidence="4">
    <location>
        <begin position="288"/>
        <end position="305"/>
    </location>
</feature>
<dbReference type="InterPro" id="IPR020846">
    <property type="entry name" value="MFS_dom"/>
</dbReference>
<dbReference type="OrthoDB" id="6509908at2759"/>
<feature type="compositionally biased region" description="Basic and acidic residues" evidence="3">
    <location>
        <begin position="1"/>
        <end position="18"/>
    </location>
</feature>
<dbReference type="Pfam" id="PF07690">
    <property type="entry name" value="MFS_1"/>
    <property type="match status" value="1"/>
</dbReference>
<dbReference type="EMBL" id="ML993594">
    <property type="protein sequence ID" value="KAF2167305.1"/>
    <property type="molecule type" value="Genomic_DNA"/>
</dbReference>
<feature type="transmembrane region" description="Helical" evidence="4">
    <location>
        <begin position="447"/>
        <end position="465"/>
    </location>
</feature>
<keyword evidence="4" id="KW-1133">Transmembrane helix</keyword>
<dbReference type="Proteomes" id="UP000799537">
    <property type="component" value="Unassembled WGS sequence"/>
</dbReference>
<dbReference type="PANTHER" id="PTHR11360">
    <property type="entry name" value="MONOCARBOXYLATE TRANSPORTER"/>
    <property type="match status" value="1"/>
</dbReference>
<feature type="transmembrane region" description="Helical" evidence="4">
    <location>
        <begin position="356"/>
        <end position="374"/>
    </location>
</feature>
<evidence type="ECO:0000256" key="2">
    <source>
        <dbReference type="ARBA" id="ARBA00006727"/>
    </source>
</evidence>
<dbReference type="SUPFAM" id="SSF103473">
    <property type="entry name" value="MFS general substrate transporter"/>
    <property type="match status" value="1"/>
</dbReference>
<evidence type="ECO:0000313" key="6">
    <source>
        <dbReference type="EMBL" id="KAF2167305.1"/>
    </source>
</evidence>
<comment type="subcellular location">
    <subcellularLocation>
        <location evidence="1">Membrane</location>
        <topology evidence="1">Multi-pass membrane protein</topology>
    </subcellularLocation>
</comment>
<organism evidence="6 7">
    <name type="scientific">Zasmidium cellare ATCC 36951</name>
    <dbReference type="NCBI Taxonomy" id="1080233"/>
    <lineage>
        <taxon>Eukaryota</taxon>
        <taxon>Fungi</taxon>
        <taxon>Dikarya</taxon>
        <taxon>Ascomycota</taxon>
        <taxon>Pezizomycotina</taxon>
        <taxon>Dothideomycetes</taxon>
        <taxon>Dothideomycetidae</taxon>
        <taxon>Mycosphaerellales</taxon>
        <taxon>Mycosphaerellaceae</taxon>
        <taxon>Zasmidium</taxon>
    </lineage>
</organism>
<evidence type="ECO:0000259" key="5">
    <source>
        <dbReference type="PROSITE" id="PS50850"/>
    </source>
</evidence>